<feature type="domain" description="Peroxin/Ferlin" evidence="7">
    <location>
        <begin position="239"/>
        <end position="306"/>
    </location>
</feature>
<keyword evidence="2 6" id="KW-0812">Transmembrane</keyword>
<dbReference type="InterPro" id="IPR052646">
    <property type="entry name" value="Peroxisomal_PEX28-32"/>
</dbReference>
<dbReference type="EMBL" id="NDIQ01000022">
    <property type="protein sequence ID" value="PRT56492.1"/>
    <property type="molecule type" value="Genomic_DNA"/>
</dbReference>
<dbReference type="STRING" id="45607.A0A2T0FNC3"/>
<comment type="caution">
    <text evidence="9">The sequence shown here is derived from an EMBL/GenBank/DDBJ whole genome shotgun (WGS) entry which is preliminary data.</text>
</comment>
<accession>A0A2T0FNC3</accession>
<dbReference type="InterPro" id="IPR010482">
    <property type="entry name" value="TECPR1-like_DysF"/>
</dbReference>
<dbReference type="SMART" id="SM00693">
    <property type="entry name" value="DysFN"/>
    <property type="match status" value="1"/>
</dbReference>
<name>A0A2T0FNC3_9ASCO</name>
<dbReference type="PANTHER" id="PTHR31679:SF2">
    <property type="entry name" value="PEROXISOMAL MEMBRANE PROTEIN PEX30-RELATED"/>
    <property type="match status" value="1"/>
</dbReference>
<feature type="compositionally biased region" description="Basic and acidic residues" evidence="5">
    <location>
        <begin position="370"/>
        <end position="382"/>
    </location>
</feature>
<protein>
    <submittedName>
        <fullName evidence="9">Peroxisomal membrane protein PEX30</fullName>
    </submittedName>
</protein>
<dbReference type="OrthoDB" id="5586090at2759"/>
<dbReference type="GO" id="GO:0012505">
    <property type="term" value="C:endomembrane system"/>
    <property type="evidence" value="ECO:0007669"/>
    <property type="project" value="UniProtKB-SubCell"/>
</dbReference>
<reference evidence="9 10" key="1">
    <citation type="submission" date="2017-04" db="EMBL/GenBank/DDBJ databases">
        <title>Genome sequencing of [Candida] sorbophila.</title>
        <authorList>
            <person name="Ahn J.O."/>
        </authorList>
    </citation>
    <scope>NUCLEOTIDE SEQUENCE [LARGE SCALE GENOMIC DNA]</scope>
    <source>
        <strain evidence="9 10">DS02</strain>
    </source>
</reference>
<evidence type="ECO:0000256" key="1">
    <source>
        <dbReference type="ARBA" id="ARBA00004127"/>
    </source>
</evidence>
<dbReference type="GeneID" id="36517860"/>
<dbReference type="AlphaFoldDB" id="A0A2T0FNC3"/>
<dbReference type="Pfam" id="PF06398">
    <property type="entry name" value="Pex24p"/>
    <property type="match status" value="1"/>
</dbReference>
<evidence type="ECO:0000259" key="8">
    <source>
        <dbReference type="SMART" id="SM00694"/>
    </source>
</evidence>
<proteinExistence type="predicted"/>
<evidence type="ECO:0000256" key="5">
    <source>
        <dbReference type="SAM" id="MobiDB-lite"/>
    </source>
</evidence>
<dbReference type="GO" id="GO:0007031">
    <property type="term" value="P:peroxisome organization"/>
    <property type="evidence" value="ECO:0007669"/>
    <property type="project" value="UniProtKB-ARBA"/>
</dbReference>
<sequence length="420" mass="47415">MPTNAAFAPGPGTLSQSNSSPLLKTTPPVVISVMSQIYPFICVADTTLGLLTWSLDDPWKPFLLVAVWILTVQYFEFIILYIAHIVVAILLSVVVYNYQKPSNDLESLNAVIAKLSQLSSRVRLFALPVTSLELTKKDLTRMLFAAGFMTPLYIVVARYFLSVRSICLYGGLFVLTYHSAPARATREILWRFKPVRALVFGMTSINFSKSSLRKQMARPQTALSRPSSPASSHKANSQSVRFTYVLYENQRRWLGIGWTSNMLAYERAAWTDEFLNESLAPDTFMLPDTEGTGMEWRWVDKAWKLDLTNDGLLVTRTKATYTADPDEDDGFVYYDNVWKRGSAEPSFSKYTRRRRWVRTAELVALGEPQDDVKQSPQKETKFADNNGANGAASQHVIDDIEKSTGVKSSQVEIRQRQVDE</sequence>
<evidence type="ECO:0000313" key="10">
    <source>
        <dbReference type="Proteomes" id="UP000238350"/>
    </source>
</evidence>
<feature type="domain" description="Peroxin/Ferlin" evidence="8">
    <location>
        <begin position="330"/>
        <end position="363"/>
    </location>
</feature>
<dbReference type="PANTHER" id="PTHR31679">
    <property type="entry name" value="PEROXISOMAL MEMBRANE PROTEIN PEX30-RELATED"/>
    <property type="match status" value="1"/>
</dbReference>
<feature type="transmembrane region" description="Helical" evidence="6">
    <location>
        <begin position="63"/>
        <end position="96"/>
    </location>
</feature>
<dbReference type="RefSeq" id="XP_024666437.1">
    <property type="nucleotide sequence ID" value="XM_024810669.1"/>
</dbReference>
<gene>
    <name evidence="9" type="ORF">B9G98_04112</name>
</gene>
<dbReference type="SMART" id="SM00694">
    <property type="entry name" value="DysFC"/>
    <property type="match status" value="1"/>
</dbReference>
<evidence type="ECO:0000313" key="9">
    <source>
        <dbReference type="EMBL" id="PRT56492.1"/>
    </source>
</evidence>
<evidence type="ECO:0000259" key="7">
    <source>
        <dbReference type="SMART" id="SM00693"/>
    </source>
</evidence>
<organism evidence="9 10">
    <name type="scientific">Wickerhamiella sorbophila</name>
    <dbReference type="NCBI Taxonomy" id="45607"/>
    <lineage>
        <taxon>Eukaryota</taxon>
        <taxon>Fungi</taxon>
        <taxon>Dikarya</taxon>
        <taxon>Ascomycota</taxon>
        <taxon>Saccharomycotina</taxon>
        <taxon>Dipodascomycetes</taxon>
        <taxon>Dipodascales</taxon>
        <taxon>Trichomonascaceae</taxon>
        <taxon>Wickerhamiella</taxon>
    </lineage>
</organism>
<feature type="region of interest" description="Disordered" evidence="5">
    <location>
        <begin position="1"/>
        <end position="20"/>
    </location>
</feature>
<dbReference type="GO" id="GO:0005778">
    <property type="term" value="C:peroxisomal membrane"/>
    <property type="evidence" value="ECO:0007669"/>
    <property type="project" value="TreeGrafter"/>
</dbReference>
<feature type="transmembrane region" description="Helical" evidence="6">
    <location>
        <begin position="142"/>
        <end position="161"/>
    </location>
</feature>
<dbReference type="Proteomes" id="UP000238350">
    <property type="component" value="Unassembled WGS sequence"/>
</dbReference>
<evidence type="ECO:0000256" key="6">
    <source>
        <dbReference type="SAM" id="Phobius"/>
    </source>
</evidence>
<evidence type="ECO:0000256" key="3">
    <source>
        <dbReference type="ARBA" id="ARBA00022989"/>
    </source>
</evidence>
<evidence type="ECO:0000256" key="4">
    <source>
        <dbReference type="ARBA" id="ARBA00023136"/>
    </source>
</evidence>
<keyword evidence="10" id="KW-1185">Reference proteome</keyword>
<evidence type="ECO:0000256" key="2">
    <source>
        <dbReference type="ARBA" id="ARBA00022692"/>
    </source>
</evidence>
<keyword evidence="3 6" id="KW-1133">Transmembrane helix</keyword>
<comment type="subcellular location">
    <subcellularLocation>
        <location evidence="1">Endomembrane system</location>
        <topology evidence="1">Multi-pass membrane protein</topology>
    </subcellularLocation>
</comment>
<keyword evidence="4 6" id="KW-0472">Membrane</keyword>
<dbReference type="InterPro" id="IPR006614">
    <property type="entry name" value="Peroxin/Ferlin"/>
</dbReference>
<feature type="region of interest" description="Disordered" evidence="5">
    <location>
        <begin position="369"/>
        <end position="420"/>
    </location>
</feature>